<feature type="compositionally biased region" description="Basic and acidic residues" evidence="5">
    <location>
        <begin position="347"/>
        <end position="358"/>
    </location>
</feature>
<dbReference type="Proteomes" id="UP000183567">
    <property type="component" value="Unassembled WGS sequence"/>
</dbReference>
<dbReference type="PROSITE" id="PS50048">
    <property type="entry name" value="ZN2_CY6_FUNGAL_2"/>
    <property type="match status" value="1"/>
</dbReference>
<proteinExistence type="predicted"/>
<dbReference type="CDD" id="cd00067">
    <property type="entry name" value="GAL4"/>
    <property type="match status" value="1"/>
</dbReference>
<organism evidence="7 8">
    <name type="scientific">Rhizopogon vesiculosus</name>
    <dbReference type="NCBI Taxonomy" id="180088"/>
    <lineage>
        <taxon>Eukaryota</taxon>
        <taxon>Fungi</taxon>
        <taxon>Dikarya</taxon>
        <taxon>Basidiomycota</taxon>
        <taxon>Agaricomycotina</taxon>
        <taxon>Agaricomycetes</taxon>
        <taxon>Agaricomycetidae</taxon>
        <taxon>Boletales</taxon>
        <taxon>Suillineae</taxon>
        <taxon>Rhizopogonaceae</taxon>
        <taxon>Rhizopogon</taxon>
    </lineage>
</organism>
<dbReference type="InterPro" id="IPR036864">
    <property type="entry name" value="Zn2-C6_fun-type_DNA-bd_sf"/>
</dbReference>
<dbReference type="GO" id="GO:0003677">
    <property type="term" value="F:DNA binding"/>
    <property type="evidence" value="ECO:0007669"/>
    <property type="project" value="UniProtKB-KW"/>
</dbReference>
<reference evidence="7 8" key="1">
    <citation type="submission" date="2016-03" db="EMBL/GenBank/DDBJ databases">
        <title>Comparative genomics of the ectomycorrhizal sister species Rhizopogon vinicolor and Rhizopogon vesiculosus (Basidiomycota: Boletales) reveals a divergence of the mating type B locus.</title>
        <authorList>
            <person name="Mujic A.B."/>
            <person name="Kuo A."/>
            <person name="Tritt A."/>
            <person name="Lipzen A."/>
            <person name="Chen C."/>
            <person name="Johnson J."/>
            <person name="Sharma A."/>
            <person name="Barry K."/>
            <person name="Grigoriev I.V."/>
            <person name="Spatafora J.W."/>
        </authorList>
    </citation>
    <scope>NUCLEOTIDE SEQUENCE [LARGE SCALE GENOMIC DNA]</scope>
    <source>
        <strain evidence="7 8">AM-OR11-056</strain>
    </source>
</reference>
<evidence type="ECO:0000256" key="4">
    <source>
        <dbReference type="ARBA" id="ARBA00023242"/>
    </source>
</evidence>
<dbReference type="SMART" id="SM00066">
    <property type="entry name" value="GAL4"/>
    <property type="match status" value="1"/>
</dbReference>
<dbReference type="STRING" id="180088.A0A1J8PM84"/>
<feature type="compositionally biased region" description="Basic and acidic residues" evidence="5">
    <location>
        <begin position="529"/>
        <end position="546"/>
    </location>
</feature>
<evidence type="ECO:0000256" key="5">
    <source>
        <dbReference type="SAM" id="MobiDB-lite"/>
    </source>
</evidence>
<keyword evidence="4" id="KW-0539">Nucleus</keyword>
<name>A0A1J8PM84_9AGAM</name>
<feature type="domain" description="Zn(2)-C6 fungal-type" evidence="6">
    <location>
        <begin position="390"/>
        <end position="420"/>
    </location>
</feature>
<dbReference type="AlphaFoldDB" id="A0A1J8PM84"/>
<feature type="region of interest" description="Disordered" evidence="5">
    <location>
        <begin position="421"/>
        <end position="488"/>
    </location>
</feature>
<protein>
    <recommendedName>
        <fullName evidence="6">Zn(2)-C6 fungal-type domain-containing protein</fullName>
    </recommendedName>
</protein>
<feature type="compositionally biased region" description="Polar residues" evidence="5">
    <location>
        <begin position="50"/>
        <end position="78"/>
    </location>
</feature>
<keyword evidence="8" id="KW-1185">Reference proteome</keyword>
<feature type="compositionally biased region" description="Basic residues" evidence="5">
    <location>
        <begin position="425"/>
        <end position="438"/>
    </location>
</feature>
<sequence length="573" mass="63496">MEDRDDDKLSSSLPETLHAHIIRPDESDGYSDAASSSAQDRRSVQRQVSCSTFQFTSSLTPATFPNSLGSRGTSSHDGLTSPDVEDSGRSTQRIRRTSIGRGGSAPARSAHPLRVISAPYGHQSPGSSEPPFYHQYQGHSYTFPPPPPSQFYVSSPSTFQWPEGGAGPSSHRARRPSGGSHQPEGYREGDDDDVESTHEATLLSRAQEIPQSRPGQESLPPFFARDVTRSRENSPRLYSTPHSYDDSRCLPPPPLHPLEPDSTRHHSLPSQRWDQRSRSWSSSSRHAPGILLDDRPTQRGSSYSLPPVSALLTPLGQEYYNRGPQLPRFVLPDRPHETQPTEVSVSAEEKESGSEKPTDSTNVSGRGKRKQSDTKDEERKTKSARKIYVACHFCRGRKLRCDGTRPSCANCSTRTLECKYEDHPRRRGPGKAPKGSRTKKSEAKSRKGRRTSATSEADREFGSEQPSSAGPDRHVFEPPMMLPGHGHPHLSELEAVYAPLAYADRPSASNTHREGREPIPRYQFTSNVFEHREEGQPPSFRDWRQDGDEEDGGSLDSGYTLPPGSQKGDTDED</sequence>
<evidence type="ECO:0000256" key="3">
    <source>
        <dbReference type="ARBA" id="ARBA00023163"/>
    </source>
</evidence>
<dbReference type="Pfam" id="PF00172">
    <property type="entry name" value="Zn_clus"/>
    <property type="match status" value="1"/>
</dbReference>
<evidence type="ECO:0000313" key="7">
    <source>
        <dbReference type="EMBL" id="OJA09623.1"/>
    </source>
</evidence>
<dbReference type="GO" id="GO:0000981">
    <property type="term" value="F:DNA-binding transcription factor activity, RNA polymerase II-specific"/>
    <property type="evidence" value="ECO:0007669"/>
    <property type="project" value="InterPro"/>
</dbReference>
<dbReference type="Gene3D" id="4.10.240.10">
    <property type="entry name" value="Zn(2)-C6 fungal-type DNA-binding domain"/>
    <property type="match status" value="1"/>
</dbReference>
<keyword evidence="3" id="KW-0804">Transcription</keyword>
<comment type="caution">
    <text evidence="7">The sequence shown here is derived from an EMBL/GenBank/DDBJ whole genome shotgun (WGS) entry which is preliminary data.</text>
</comment>
<gene>
    <name evidence="7" type="ORF">AZE42_01391</name>
</gene>
<dbReference type="PANTHER" id="PTHR31069:SF32">
    <property type="entry name" value="ARGININE METABOLISM REGULATION PROTEIN II"/>
    <property type="match status" value="1"/>
</dbReference>
<evidence type="ECO:0000256" key="1">
    <source>
        <dbReference type="ARBA" id="ARBA00023015"/>
    </source>
</evidence>
<dbReference type="GO" id="GO:0008270">
    <property type="term" value="F:zinc ion binding"/>
    <property type="evidence" value="ECO:0007669"/>
    <property type="project" value="InterPro"/>
</dbReference>
<feature type="region of interest" description="Disordered" evidence="5">
    <location>
        <begin position="1"/>
        <end position="305"/>
    </location>
</feature>
<keyword evidence="1" id="KW-0805">Transcription regulation</keyword>
<dbReference type="InterPro" id="IPR001138">
    <property type="entry name" value="Zn2Cys6_DnaBD"/>
</dbReference>
<accession>A0A1J8PM84</accession>
<dbReference type="PROSITE" id="PS00463">
    <property type="entry name" value="ZN2_CY6_FUNGAL_1"/>
    <property type="match status" value="1"/>
</dbReference>
<dbReference type="InterPro" id="IPR050675">
    <property type="entry name" value="OAF3"/>
</dbReference>
<keyword evidence="2" id="KW-0238">DNA-binding</keyword>
<dbReference type="PANTHER" id="PTHR31069">
    <property type="entry name" value="OLEATE-ACTIVATED TRANSCRIPTION FACTOR 1-RELATED"/>
    <property type="match status" value="1"/>
</dbReference>
<evidence type="ECO:0000313" key="8">
    <source>
        <dbReference type="Proteomes" id="UP000183567"/>
    </source>
</evidence>
<dbReference type="SUPFAM" id="SSF57701">
    <property type="entry name" value="Zn2/Cys6 DNA-binding domain"/>
    <property type="match status" value="1"/>
</dbReference>
<feature type="region of interest" description="Disordered" evidence="5">
    <location>
        <begin position="506"/>
        <end position="573"/>
    </location>
</feature>
<dbReference type="EMBL" id="LVVM01005853">
    <property type="protein sequence ID" value="OJA09623.1"/>
    <property type="molecule type" value="Genomic_DNA"/>
</dbReference>
<feature type="compositionally biased region" description="Basic and acidic residues" evidence="5">
    <location>
        <begin position="370"/>
        <end position="381"/>
    </location>
</feature>
<feature type="region of interest" description="Disordered" evidence="5">
    <location>
        <begin position="323"/>
        <end position="382"/>
    </location>
</feature>
<evidence type="ECO:0000259" key="6">
    <source>
        <dbReference type="PROSITE" id="PS50048"/>
    </source>
</evidence>
<evidence type="ECO:0000256" key="2">
    <source>
        <dbReference type="ARBA" id="ARBA00023125"/>
    </source>
</evidence>
<dbReference type="OrthoDB" id="39175at2759"/>
<feature type="compositionally biased region" description="Polar residues" evidence="5">
    <location>
        <begin position="151"/>
        <end position="160"/>
    </location>
</feature>